<accession>A0A8J5C253</accession>
<proteinExistence type="predicted"/>
<dbReference type="PANTHER" id="PTHR34456:SF13">
    <property type="entry name" value="REVERSE TRANSCRIPTASE DOMAIN-CONTAINING PROTEIN"/>
    <property type="match status" value="1"/>
</dbReference>
<reference evidence="1 2" key="1">
    <citation type="submission" date="2020-08" db="EMBL/GenBank/DDBJ databases">
        <title>Plant Genome Project.</title>
        <authorList>
            <person name="Zhang R.-G."/>
        </authorList>
    </citation>
    <scope>NUCLEOTIDE SEQUENCE [LARGE SCALE GENOMIC DNA]</scope>
    <source>
        <tissue evidence="1">Rhizome</tissue>
    </source>
</reference>
<organism evidence="1 2">
    <name type="scientific">Zingiber officinale</name>
    <name type="common">Ginger</name>
    <name type="synonym">Amomum zingiber</name>
    <dbReference type="NCBI Taxonomy" id="94328"/>
    <lineage>
        <taxon>Eukaryota</taxon>
        <taxon>Viridiplantae</taxon>
        <taxon>Streptophyta</taxon>
        <taxon>Embryophyta</taxon>
        <taxon>Tracheophyta</taxon>
        <taxon>Spermatophyta</taxon>
        <taxon>Magnoliopsida</taxon>
        <taxon>Liliopsida</taxon>
        <taxon>Zingiberales</taxon>
        <taxon>Zingiberaceae</taxon>
        <taxon>Zingiber</taxon>
    </lineage>
</organism>
<dbReference type="Proteomes" id="UP000734854">
    <property type="component" value="Unassembled WGS sequence"/>
</dbReference>
<dbReference type="AlphaFoldDB" id="A0A8J5C253"/>
<dbReference type="PANTHER" id="PTHR34456">
    <property type="entry name" value="MITOVIRUS RNA-DEPENDENT RNA POLYMERASE"/>
    <property type="match status" value="1"/>
</dbReference>
<dbReference type="Pfam" id="PF05919">
    <property type="entry name" value="Mitovir_RNA_pol"/>
    <property type="match status" value="1"/>
</dbReference>
<dbReference type="EMBL" id="JACMSC010000024">
    <property type="protein sequence ID" value="KAG6467737.1"/>
    <property type="molecule type" value="Genomic_DNA"/>
</dbReference>
<evidence type="ECO:0000313" key="2">
    <source>
        <dbReference type="Proteomes" id="UP000734854"/>
    </source>
</evidence>
<geneLocation type="mitochondrion" evidence="1"/>
<sequence length="209" mass="24329">MVWLAAWFFYPRRKAPFRKYALLGDDIVIADRAVAEKYKALLDILCVSISESKSIDSKTGALEFAKQFWVKKVQVNLTPISAKAMLASRSLIGLCQLAERYDLKRSCLIRLAGAGYRVRGRILSSSLSRRWKRLRVVSDKCLSYYRLPLELWFGRGNPMNPYLKGIMIDRVRAKFKPKQLVLVPKAHLWYAGEEYLLESTLHHEWMKEW</sequence>
<protein>
    <submittedName>
        <fullName evidence="1">Uncharacterized protein</fullName>
    </submittedName>
</protein>
<keyword evidence="2" id="KW-1185">Reference proteome</keyword>
<comment type="caution">
    <text evidence="1">The sequence shown here is derived from an EMBL/GenBank/DDBJ whole genome shotgun (WGS) entry which is preliminary data.</text>
</comment>
<gene>
    <name evidence="1" type="ORF">ZIOFF_074383</name>
</gene>
<dbReference type="InterPro" id="IPR008686">
    <property type="entry name" value="RNA_pol_mitovir"/>
</dbReference>
<name>A0A8J5C253_ZINOF</name>
<evidence type="ECO:0000313" key="1">
    <source>
        <dbReference type="EMBL" id="KAG6467737.1"/>
    </source>
</evidence>
<keyword evidence="1" id="KW-0496">Mitochondrion</keyword>